<dbReference type="CDD" id="cd12107">
    <property type="entry name" value="Hemerythrin"/>
    <property type="match status" value="1"/>
</dbReference>
<evidence type="ECO:0000313" key="5">
    <source>
        <dbReference type="EMBL" id="QIJ71084.1"/>
    </source>
</evidence>
<sequence length="135" mass="16055">MEKLVSWNDAFSVGVKCIDDQHKQLVKIINCVQRVKNIEKDRKKTITVLNCLIRYTDTHFITEEKLMKEYDYPEYKEHQEEHEKLLMDIFNIHSLYEKGDITSNCLMVFLKDWLVCHILDTDRRCGLFLKAKGVS</sequence>
<organism evidence="5 6">
    <name type="scientific">Thermosulfuriphilus ammonigenes</name>
    <dbReference type="NCBI Taxonomy" id="1936021"/>
    <lineage>
        <taxon>Bacteria</taxon>
        <taxon>Pseudomonadati</taxon>
        <taxon>Thermodesulfobacteriota</taxon>
        <taxon>Thermodesulfobacteria</taxon>
        <taxon>Thermodesulfobacteriales</taxon>
        <taxon>Thermodesulfobacteriaceae</taxon>
        <taxon>Thermosulfuriphilus</taxon>
    </lineage>
</organism>
<keyword evidence="3" id="KW-0479">Metal-binding</keyword>
<dbReference type="Gene3D" id="1.20.120.50">
    <property type="entry name" value="Hemerythrin-like"/>
    <property type="match status" value="1"/>
</dbReference>
<dbReference type="GO" id="GO:0046872">
    <property type="term" value="F:metal ion binding"/>
    <property type="evidence" value="ECO:0007669"/>
    <property type="project" value="UniProtKB-KW"/>
</dbReference>
<dbReference type="NCBIfam" id="NF033749">
    <property type="entry name" value="bact_hemeryth"/>
    <property type="match status" value="1"/>
</dbReference>
<dbReference type="KEGG" id="tav:G4V39_01810"/>
<dbReference type="AlphaFoldDB" id="A0A6G7PTS3"/>
<dbReference type="EMBL" id="CP048877">
    <property type="protein sequence ID" value="QIJ71084.1"/>
    <property type="molecule type" value="Genomic_DNA"/>
</dbReference>
<keyword evidence="6" id="KW-1185">Reference proteome</keyword>
<evidence type="ECO:0000256" key="1">
    <source>
        <dbReference type="ARBA" id="ARBA00010587"/>
    </source>
</evidence>
<dbReference type="InterPro" id="IPR035938">
    <property type="entry name" value="Hemerythrin-like_sf"/>
</dbReference>
<dbReference type="PROSITE" id="PS00550">
    <property type="entry name" value="HEMERYTHRINS"/>
    <property type="match status" value="1"/>
</dbReference>
<dbReference type="InterPro" id="IPR050669">
    <property type="entry name" value="Hemerythrin"/>
</dbReference>
<dbReference type="NCBIfam" id="TIGR02481">
    <property type="entry name" value="hemeryth_dom"/>
    <property type="match status" value="1"/>
</dbReference>
<dbReference type="InterPro" id="IPR012312">
    <property type="entry name" value="Hemerythrin-like"/>
</dbReference>
<reference evidence="5 6" key="1">
    <citation type="submission" date="2020-02" db="EMBL/GenBank/DDBJ databases">
        <title>Genome analysis of Thermosulfuriphilus ammonigenes ST65T, an anaerobic thermophilic chemolithoautotrophic bacterium isolated from a deep-sea hydrothermal vent.</title>
        <authorList>
            <person name="Slobodkina G."/>
            <person name="Allioux M."/>
            <person name="Merkel A."/>
            <person name="Alain K."/>
            <person name="Jebbar M."/>
            <person name="Slobodkin A."/>
        </authorList>
    </citation>
    <scope>NUCLEOTIDE SEQUENCE [LARGE SCALE GENOMIC DNA]</scope>
    <source>
        <strain evidence="5 6">ST65</strain>
    </source>
</reference>
<name>A0A6G7PTS3_9BACT</name>
<accession>A0A6G7PTS3</accession>
<dbReference type="Pfam" id="PF01814">
    <property type="entry name" value="Hemerythrin"/>
    <property type="match status" value="1"/>
</dbReference>
<dbReference type="PANTHER" id="PTHR37164">
    <property type="entry name" value="BACTERIOHEMERYTHRIN"/>
    <property type="match status" value="1"/>
</dbReference>
<dbReference type="PANTHER" id="PTHR37164:SF1">
    <property type="entry name" value="BACTERIOHEMERYTHRIN"/>
    <property type="match status" value="1"/>
</dbReference>
<evidence type="ECO:0000256" key="2">
    <source>
        <dbReference type="ARBA" id="ARBA00022621"/>
    </source>
</evidence>
<comment type="similarity">
    <text evidence="1">Belongs to the hemerythrin family.</text>
</comment>
<evidence type="ECO:0000313" key="6">
    <source>
        <dbReference type="Proteomes" id="UP000502179"/>
    </source>
</evidence>
<gene>
    <name evidence="5" type="ORF">G4V39_01810</name>
</gene>
<dbReference type="SUPFAM" id="SSF47188">
    <property type="entry name" value="Hemerythrin-like"/>
    <property type="match status" value="1"/>
</dbReference>
<keyword evidence="2" id="KW-0561">Oxygen transport</keyword>
<dbReference type="GO" id="GO:0005344">
    <property type="term" value="F:oxygen carrier activity"/>
    <property type="evidence" value="ECO:0007669"/>
    <property type="project" value="UniProtKB-KW"/>
</dbReference>
<dbReference type="RefSeq" id="WP_166031306.1">
    <property type="nucleotide sequence ID" value="NZ_CP048877.1"/>
</dbReference>
<evidence type="ECO:0000256" key="3">
    <source>
        <dbReference type="ARBA" id="ARBA00022723"/>
    </source>
</evidence>
<dbReference type="InterPro" id="IPR012827">
    <property type="entry name" value="Hemerythrin_metal-bd"/>
</dbReference>
<dbReference type="Proteomes" id="UP000502179">
    <property type="component" value="Chromosome"/>
</dbReference>
<evidence type="ECO:0000256" key="4">
    <source>
        <dbReference type="ARBA" id="ARBA00023004"/>
    </source>
</evidence>
<proteinExistence type="inferred from homology"/>
<protein>
    <submittedName>
        <fullName evidence="5">Hemerythrin family protein</fullName>
    </submittedName>
</protein>
<dbReference type="InterPro" id="IPR016131">
    <property type="entry name" value="Haemerythrin_Fe_BS"/>
</dbReference>
<keyword evidence="2" id="KW-0813">Transport</keyword>
<keyword evidence="4" id="KW-0408">Iron</keyword>